<dbReference type="InterPro" id="IPR023214">
    <property type="entry name" value="HAD_sf"/>
</dbReference>
<dbReference type="InterPro" id="IPR006379">
    <property type="entry name" value="HAD-SF_hydro_IIB"/>
</dbReference>
<dbReference type="NCBIfam" id="TIGR01484">
    <property type="entry name" value="HAD-SF-IIB"/>
    <property type="match status" value="1"/>
</dbReference>
<dbReference type="InterPro" id="IPR000150">
    <property type="entry name" value="Cof"/>
</dbReference>
<proteinExistence type="predicted"/>
<dbReference type="EMBL" id="JBHSMC010000003">
    <property type="protein sequence ID" value="MFC5464180.1"/>
    <property type="molecule type" value="Genomic_DNA"/>
</dbReference>
<dbReference type="Gene3D" id="3.40.50.1000">
    <property type="entry name" value="HAD superfamily/HAD-like"/>
    <property type="match status" value="1"/>
</dbReference>
<evidence type="ECO:0000313" key="2">
    <source>
        <dbReference type="Proteomes" id="UP001596147"/>
    </source>
</evidence>
<dbReference type="GO" id="GO:0016787">
    <property type="term" value="F:hydrolase activity"/>
    <property type="evidence" value="ECO:0007669"/>
    <property type="project" value="UniProtKB-KW"/>
</dbReference>
<dbReference type="CDD" id="cd07516">
    <property type="entry name" value="HAD_Pase"/>
    <property type="match status" value="1"/>
</dbReference>
<dbReference type="PANTHER" id="PTHR10000">
    <property type="entry name" value="PHOSPHOSERINE PHOSPHATASE"/>
    <property type="match status" value="1"/>
</dbReference>
<reference evidence="2" key="1">
    <citation type="journal article" date="2019" name="Int. J. Syst. Evol. Microbiol.">
        <title>The Global Catalogue of Microorganisms (GCM) 10K type strain sequencing project: providing services to taxonomists for standard genome sequencing and annotation.</title>
        <authorList>
            <consortium name="The Broad Institute Genomics Platform"/>
            <consortium name="The Broad Institute Genome Sequencing Center for Infectious Disease"/>
            <person name="Wu L."/>
            <person name="Ma J."/>
        </authorList>
    </citation>
    <scope>NUCLEOTIDE SEQUENCE [LARGE SCALE GENOMIC DNA]</scope>
    <source>
        <strain evidence="2">CGMCC 1.12237</strain>
    </source>
</reference>
<keyword evidence="1" id="KW-0378">Hydrolase</keyword>
<sequence length="259" mass="29503">MRYKLAALDLDGTLLDSNGKLPIKHVQAVKKAQDAGIIVVIATGRYPMQTKWIVDQLGFNGILITHDGAAIIKSSTWELIHEYSYSINEISPLIAYCRKNNIDFSMCTAFNYFTESLQAFQENDYTKFDITPSFQNDVLQIKDRIMKLTINDKKKVGGWQEMDLPSNIRKRVDLEFFKEYIPFDAYKTNGLKKVLNMYGINPSEIIAIGDYYNDIDMLQFAGVGIAMDNAPDDVKEIADDVTNSNDQDGVFHAFEKYLF</sequence>
<dbReference type="InterPro" id="IPR036412">
    <property type="entry name" value="HAD-like_sf"/>
</dbReference>
<evidence type="ECO:0000313" key="1">
    <source>
        <dbReference type="EMBL" id="MFC5464180.1"/>
    </source>
</evidence>
<dbReference type="Proteomes" id="UP001596147">
    <property type="component" value="Unassembled WGS sequence"/>
</dbReference>
<accession>A0ABW0LEA3</accession>
<dbReference type="RefSeq" id="WP_382348656.1">
    <property type="nucleotide sequence ID" value="NZ_JBHSMC010000003.1"/>
</dbReference>
<protein>
    <submittedName>
        <fullName evidence="1">Cof-type HAD-IIB family hydrolase</fullName>
        <ecNumber evidence="1">3.1.3.-</ecNumber>
    </submittedName>
</protein>
<dbReference type="Pfam" id="PF08282">
    <property type="entry name" value="Hydrolase_3"/>
    <property type="match status" value="1"/>
</dbReference>
<keyword evidence="2" id="KW-1185">Reference proteome</keyword>
<gene>
    <name evidence="1" type="ORF">ACFPM4_05340</name>
</gene>
<dbReference type="NCBIfam" id="TIGR00099">
    <property type="entry name" value="Cof-subfamily"/>
    <property type="match status" value="1"/>
</dbReference>
<dbReference type="SFLD" id="SFLDG01140">
    <property type="entry name" value="C2.B:_Phosphomannomutase_and_P"/>
    <property type="match status" value="1"/>
</dbReference>
<name>A0ABW0LEA3_9BACI</name>
<comment type="caution">
    <text evidence="1">The sequence shown here is derived from an EMBL/GenBank/DDBJ whole genome shotgun (WGS) entry which is preliminary data.</text>
</comment>
<dbReference type="PANTHER" id="PTHR10000:SF8">
    <property type="entry name" value="HAD SUPERFAMILY HYDROLASE-LIKE, TYPE 3"/>
    <property type="match status" value="1"/>
</dbReference>
<dbReference type="Gene3D" id="3.30.1240.10">
    <property type="match status" value="1"/>
</dbReference>
<dbReference type="EC" id="3.1.3.-" evidence="1"/>
<dbReference type="SUPFAM" id="SSF56784">
    <property type="entry name" value="HAD-like"/>
    <property type="match status" value="1"/>
</dbReference>
<organism evidence="1 2">
    <name type="scientific">Lederbergia graminis</name>
    <dbReference type="NCBI Taxonomy" id="735518"/>
    <lineage>
        <taxon>Bacteria</taxon>
        <taxon>Bacillati</taxon>
        <taxon>Bacillota</taxon>
        <taxon>Bacilli</taxon>
        <taxon>Bacillales</taxon>
        <taxon>Bacillaceae</taxon>
        <taxon>Lederbergia</taxon>
    </lineage>
</organism>
<dbReference type="SFLD" id="SFLDS00003">
    <property type="entry name" value="Haloacid_Dehalogenase"/>
    <property type="match status" value="1"/>
</dbReference>